<feature type="domain" description="EF-hand" evidence="2">
    <location>
        <begin position="25"/>
        <end position="41"/>
    </location>
</feature>
<organism evidence="3 4">
    <name type="scientific">Alteromonas alba</name>
    <dbReference type="NCBI Taxonomy" id="2079529"/>
    <lineage>
        <taxon>Bacteria</taxon>
        <taxon>Pseudomonadati</taxon>
        <taxon>Pseudomonadota</taxon>
        <taxon>Gammaproteobacteria</taxon>
        <taxon>Alteromonadales</taxon>
        <taxon>Alteromonadaceae</taxon>
        <taxon>Alteromonas/Salinimonas group</taxon>
        <taxon>Alteromonas</taxon>
    </lineage>
</organism>
<keyword evidence="1" id="KW-0732">Signal</keyword>
<dbReference type="InterPro" id="IPR018247">
    <property type="entry name" value="EF_Hand_1_Ca_BS"/>
</dbReference>
<feature type="signal peptide" evidence="1">
    <location>
        <begin position="1"/>
        <end position="18"/>
    </location>
</feature>
<dbReference type="PROSITE" id="PS00018">
    <property type="entry name" value="EF_HAND_1"/>
    <property type="match status" value="1"/>
</dbReference>
<dbReference type="OrthoDB" id="6335564at2"/>
<protein>
    <submittedName>
        <fullName evidence="3">Calcium-binding protein</fullName>
    </submittedName>
</protein>
<dbReference type="AlphaFoldDB" id="A0A2S9V631"/>
<reference evidence="4" key="1">
    <citation type="journal article" date="2020" name="Int. J. Syst. Evol. Microbiol.">
        <title>Alteromonas alba sp. nov., a marine bacterium isolated from the seawater of the West Pacific Ocean.</title>
        <authorList>
            <person name="Sun C."/>
            <person name="Wu Y.-H."/>
            <person name="Xamxidin M."/>
            <person name="Cheng H."/>
            <person name="Xu X.-W."/>
        </authorList>
    </citation>
    <scope>NUCLEOTIDE SEQUENCE [LARGE SCALE GENOMIC DNA]</scope>
    <source>
        <strain evidence="4">190</strain>
    </source>
</reference>
<dbReference type="SUPFAM" id="SSF47473">
    <property type="entry name" value="EF-hand"/>
    <property type="match status" value="1"/>
</dbReference>
<name>A0A2S9V631_9ALTE</name>
<dbReference type="Pfam" id="PF13202">
    <property type="entry name" value="EF-hand_5"/>
    <property type="match status" value="2"/>
</dbReference>
<gene>
    <name evidence="3" type="ORF">C6Y40_19465</name>
</gene>
<feature type="domain" description="EF-hand" evidence="2">
    <location>
        <begin position="49"/>
        <end position="68"/>
    </location>
</feature>
<accession>A0A2S9V631</accession>
<dbReference type="GO" id="GO:0005509">
    <property type="term" value="F:calcium ion binding"/>
    <property type="evidence" value="ECO:0007669"/>
    <property type="project" value="InterPro"/>
</dbReference>
<evidence type="ECO:0000259" key="2">
    <source>
        <dbReference type="Pfam" id="PF13202"/>
    </source>
</evidence>
<feature type="chain" id="PRO_5015493252" evidence="1">
    <location>
        <begin position="19"/>
        <end position="82"/>
    </location>
</feature>
<keyword evidence="4" id="KW-1185">Reference proteome</keyword>
<dbReference type="Gene3D" id="1.10.238.10">
    <property type="entry name" value="EF-hand"/>
    <property type="match status" value="1"/>
</dbReference>
<comment type="caution">
    <text evidence="3">The sequence shown here is derived from an EMBL/GenBank/DDBJ whole genome shotgun (WGS) entry which is preliminary data.</text>
</comment>
<evidence type="ECO:0000256" key="1">
    <source>
        <dbReference type="SAM" id="SignalP"/>
    </source>
</evidence>
<sequence>MRTIILALAAVTTFSAAAIPTSQEFMEKMDSDDDGFITLREAVKNTDLLREFGDIDINEDGKISEAELISSDYGREVLSLSV</sequence>
<dbReference type="InterPro" id="IPR002048">
    <property type="entry name" value="EF_hand_dom"/>
</dbReference>
<evidence type="ECO:0000313" key="3">
    <source>
        <dbReference type="EMBL" id="PRO71902.1"/>
    </source>
</evidence>
<evidence type="ECO:0000313" key="4">
    <source>
        <dbReference type="Proteomes" id="UP000238949"/>
    </source>
</evidence>
<dbReference type="InterPro" id="IPR011992">
    <property type="entry name" value="EF-hand-dom_pair"/>
</dbReference>
<dbReference type="Proteomes" id="UP000238949">
    <property type="component" value="Unassembled WGS sequence"/>
</dbReference>
<proteinExistence type="predicted"/>
<dbReference type="EMBL" id="PVNP01000196">
    <property type="protein sequence ID" value="PRO71902.1"/>
    <property type="molecule type" value="Genomic_DNA"/>
</dbReference>
<dbReference type="RefSeq" id="WP_105936062.1">
    <property type="nucleotide sequence ID" value="NZ_PVNP01000196.1"/>
</dbReference>